<gene>
    <name evidence="2" type="ORF">MNBD_CHLOROFLEXI01-1172</name>
</gene>
<feature type="region of interest" description="Disordered" evidence="1">
    <location>
        <begin position="667"/>
        <end position="686"/>
    </location>
</feature>
<dbReference type="AlphaFoldDB" id="A0A3B0VAD4"/>
<evidence type="ECO:0000256" key="1">
    <source>
        <dbReference type="SAM" id="MobiDB-lite"/>
    </source>
</evidence>
<dbReference type="EMBL" id="UOEU01000483">
    <property type="protein sequence ID" value="VAW33779.1"/>
    <property type="molecule type" value="Genomic_DNA"/>
</dbReference>
<feature type="compositionally biased region" description="Low complexity" evidence="1">
    <location>
        <begin position="669"/>
        <end position="686"/>
    </location>
</feature>
<proteinExistence type="predicted"/>
<evidence type="ECO:0000313" key="2">
    <source>
        <dbReference type="EMBL" id="VAW33779.1"/>
    </source>
</evidence>
<evidence type="ECO:0008006" key="3">
    <source>
        <dbReference type="Google" id="ProtNLM"/>
    </source>
</evidence>
<protein>
    <recommendedName>
        <fullName evidence="3">Bacterial repeat domain-containing protein</fullName>
    </recommendedName>
</protein>
<organism evidence="2">
    <name type="scientific">hydrothermal vent metagenome</name>
    <dbReference type="NCBI Taxonomy" id="652676"/>
    <lineage>
        <taxon>unclassified sequences</taxon>
        <taxon>metagenomes</taxon>
        <taxon>ecological metagenomes</taxon>
    </lineage>
</organism>
<accession>A0A3B0VAD4</accession>
<reference evidence="2" key="1">
    <citation type="submission" date="2018-06" db="EMBL/GenBank/DDBJ databases">
        <authorList>
            <person name="Zhirakovskaya E."/>
        </authorList>
    </citation>
    <scope>NUCLEOTIDE SEQUENCE</scope>
</reference>
<feature type="non-terminal residue" evidence="2">
    <location>
        <position position="686"/>
    </location>
</feature>
<name>A0A3B0VAD4_9ZZZZ</name>
<dbReference type="SUPFAM" id="SSF55486">
    <property type="entry name" value="Metalloproteases ('zincins'), catalytic domain"/>
    <property type="match status" value="1"/>
</dbReference>
<sequence>MSLKYQRTVSFIFILVVTMVTWLLLFSSSSTQAATADASVQQSEQAESVNQEQPIIRPELILDVSIDPEPIVGEIVTLRIKVTSALDEPDVLLMVQMSDEIDLIAGDLTWNGTISSATPLVHEMSIAVREAGNWVITINSGASSFAVDSERLHLISTANSGEVIPSAEYRVVQSLDTWPGDPSEIIPYEIPKPPLRTENIDELAPQAAGQVTIQGNITFGFEYEDCRFASWNCPGQSVGVIQDTMPLRNAQIRLYDRATVGSDTYLATVTTGSTISNSGFYAFTVDNIDPDGDGTGIDPLVLIFPMGPEFAEKVTIYDAVGTMYFEAASAPDNDLGDGTIYTFDYHIPHAPSQTDMGQVMYVFDQMANEAYGFLEDELGWGNSEVVKVNYPQGCIFGAVDNSCYIGEIEGIAIYDPDGARPDVIIHEYGHFVLSRYLGDIPVVQACAPVFNHSFTEPTIAPSCAWSEGWADFFQMAVQNDPDYVGRDMEIPDSAILPLPGDDPASWEAAVVATLWDIFDGTGTESSGFVDNIADGFNGSSDNGIWNLTTQMANNPNDIVQFWDLWIANRNSEVDVGCELLDQHQLLYELIIDIIPANSGEVVITDPPSEFDCPTLNKFLDTRFVELQAVPATNFAFSQWSGDATSIDPILYIPMEIDRSVTAEFVSIASPTPSSTPSGTPTMTPTP</sequence>